<comment type="caution">
    <text evidence="2">The sequence shown here is derived from an EMBL/GenBank/DDBJ whole genome shotgun (WGS) entry which is preliminary data.</text>
</comment>
<dbReference type="EMBL" id="JAPCID010000046">
    <property type="protein sequence ID" value="MDA0140898.1"/>
    <property type="molecule type" value="Genomic_DNA"/>
</dbReference>
<sequence>MHLRAVAVGLAAGTLSGLGRLHLTGTPEQLANSLSTWLVVPFLLGAFAANWRRAATAGAVAGLGQLAGFYAVTGAFESAGSVAFWVAGALGGGSLFGVAGHRRALLVLGRAFVIEGLVDTGPLWVATGVALGALSRRHATIPGCSTPR</sequence>
<evidence type="ECO:0000256" key="1">
    <source>
        <dbReference type="SAM" id="Phobius"/>
    </source>
</evidence>
<keyword evidence="1" id="KW-0812">Transmembrane</keyword>
<reference evidence="2" key="1">
    <citation type="submission" date="2022-10" db="EMBL/GenBank/DDBJ databases">
        <title>The WGS of Solirubrobacter sp. CPCC 204708.</title>
        <authorList>
            <person name="Jiang Z."/>
        </authorList>
    </citation>
    <scope>NUCLEOTIDE SEQUENCE</scope>
    <source>
        <strain evidence="2">CPCC 204708</strain>
    </source>
</reference>
<evidence type="ECO:0000313" key="2">
    <source>
        <dbReference type="EMBL" id="MDA0140898.1"/>
    </source>
</evidence>
<proteinExistence type="predicted"/>
<keyword evidence="1" id="KW-0472">Membrane</keyword>
<feature type="transmembrane region" description="Helical" evidence="1">
    <location>
        <begin position="30"/>
        <end position="49"/>
    </location>
</feature>
<dbReference type="InterPro" id="IPR045393">
    <property type="entry name" value="DUF6518"/>
</dbReference>
<dbReference type="Pfam" id="PF20128">
    <property type="entry name" value="DUF6518"/>
    <property type="match status" value="1"/>
</dbReference>
<gene>
    <name evidence="2" type="ORF">OJ962_25605</name>
</gene>
<feature type="transmembrane region" description="Helical" evidence="1">
    <location>
        <begin position="82"/>
        <end position="100"/>
    </location>
</feature>
<protein>
    <submittedName>
        <fullName evidence="2">DUF6518 family protein</fullName>
    </submittedName>
</protein>
<evidence type="ECO:0000313" key="3">
    <source>
        <dbReference type="Proteomes" id="UP001147700"/>
    </source>
</evidence>
<name>A0ABT4RQQ3_9ACTN</name>
<feature type="transmembrane region" description="Helical" evidence="1">
    <location>
        <begin position="56"/>
        <end position="76"/>
    </location>
</feature>
<accession>A0ABT4RQQ3</accession>
<keyword evidence="1" id="KW-1133">Transmembrane helix</keyword>
<keyword evidence="3" id="KW-1185">Reference proteome</keyword>
<organism evidence="2 3">
    <name type="scientific">Solirubrobacter deserti</name>
    <dbReference type="NCBI Taxonomy" id="2282478"/>
    <lineage>
        <taxon>Bacteria</taxon>
        <taxon>Bacillati</taxon>
        <taxon>Actinomycetota</taxon>
        <taxon>Thermoleophilia</taxon>
        <taxon>Solirubrobacterales</taxon>
        <taxon>Solirubrobacteraceae</taxon>
        <taxon>Solirubrobacter</taxon>
    </lineage>
</organism>
<dbReference type="RefSeq" id="WP_202957025.1">
    <property type="nucleotide sequence ID" value="NZ_JAPCID010000046.1"/>
</dbReference>
<dbReference type="Proteomes" id="UP001147700">
    <property type="component" value="Unassembled WGS sequence"/>
</dbReference>